<feature type="transmembrane region" description="Helical" evidence="7">
    <location>
        <begin position="251"/>
        <end position="275"/>
    </location>
</feature>
<proteinExistence type="predicted"/>
<evidence type="ECO:0000256" key="6">
    <source>
        <dbReference type="SAM" id="MobiDB-lite"/>
    </source>
</evidence>
<feature type="transmembrane region" description="Helical" evidence="7">
    <location>
        <begin position="211"/>
        <end position="231"/>
    </location>
</feature>
<keyword evidence="3 7" id="KW-0812">Transmembrane</keyword>
<organism evidence="9 10">
    <name type="scientific">Aspergillus granulosus</name>
    <dbReference type="NCBI Taxonomy" id="176169"/>
    <lineage>
        <taxon>Eukaryota</taxon>
        <taxon>Fungi</taxon>
        <taxon>Dikarya</taxon>
        <taxon>Ascomycota</taxon>
        <taxon>Pezizomycotina</taxon>
        <taxon>Eurotiomycetes</taxon>
        <taxon>Eurotiomycetidae</taxon>
        <taxon>Eurotiales</taxon>
        <taxon>Aspergillaceae</taxon>
        <taxon>Aspergillus</taxon>
        <taxon>Aspergillus subgen. Nidulantes</taxon>
    </lineage>
</organism>
<evidence type="ECO:0000259" key="8">
    <source>
        <dbReference type="Pfam" id="PF02656"/>
    </source>
</evidence>
<keyword evidence="4 7" id="KW-1133">Transmembrane helix</keyword>
<protein>
    <recommendedName>
        <fullName evidence="8">DUF202 domain-containing protein</fullName>
    </recommendedName>
</protein>
<evidence type="ECO:0000256" key="3">
    <source>
        <dbReference type="ARBA" id="ARBA00022692"/>
    </source>
</evidence>
<accession>A0ABR4I5S8</accession>
<evidence type="ECO:0000256" key="7">
    <source>
        <dbReference type="SAM" id="Phobius"/>
    </source>
</evidence>
<comment type="caution">
    <text evidence="9">The sequence shown here is derived from an EMBL/GenBank/DDBJ whole genome shotgun (WGS) entry which is preliminary data.</text>
</comment>
<dbReference type="EMBL" id="JBFXLT010000001">
    <property type="protein sequence ID" value="KAL2823096.1"/>
    <property type="molecule type" value="Genomic_DNA"/>
</dbReference>
<evidence type="ECO:0000256" key="1">
    <source>
        <dbReference type="ARBA" id="ARBA00004651"/>
    </source>
</evidence>
<dbReference type="InterPro" id="IPR003807">
    <property type="entry name" value="DUF202"/>
</dbReference>
<feature type="domain" description="DUF202" evidence="8">
    <location>
        <begin position="131"/>
        <end position="234"/>
    </location>
</feature>
<feature type="transmembrane region" description="Helical" evidence="7">
    <location>
        <begin position="140"/>
        <end position="161"/>
    </location>
</feature>
<comment type="subcellular location">
    <subcellularLocation>
        <location evidence="1">Cell membrane</location>
        <topology evidence="1">Multi-pass membrane protein</topology>
    </subcellularLocation>
</comment>
<reference evidence="9 10" key="1">
    <citation type="submission" date="2024-07" db="EMBL/GenBank/DDBJ databases">
        <title>Section-level genome sequencing and comparative genomics of Aspergillus sections Usti and Cavernicolus.</title>
        <authorList>
            <consortium name="Lawrence Berkeley National Laboratory"/>
            <person name="Nybo J.L."/>
            <person name="Vesth T.C."/>
            <person name="Theobald S."/>
            <person name="Frisvad J.C."/>
            <person name="Larsen T.O."/>
            <person name="Kjaerboelling I."/>
            <person name="Rothschild-Mancinelli K."/>
            <person name="Lyhne E.K."/>
            <person name="Kogle M.E."/>
            <person name="Barry K."/>
            <person name="Clum A."/>
            <person name="Na H."/>
            <person name="Ledsgaard L."/>
            <person name="Lin J."/>
            <person name="Lipzen A."/>
            <person name="Kuo A."/>
            <person name="Riley R."/>
            <person name="Mondo S."/>
            <person name="Labutti K."/>
            <person name="Haridas S."/>
            <person name="Pangalinan J."/>
            <person name="Salamov A.A."/>
            <person name="Simmons B.A."/>
            <person name="Magnuson J.K."/>
            <person name="Chen J."/>
            <person name="Drula E."/>
            <person name="Henrissat B."/>
            <person name="Wiebenga A."/>
            <person name="Lubbers R.J."/>
            <person name="Gomes A.C."/>
            <person name="Makela M.R."/>
            <person name="Stajich J."/>
            <person name="Grigoriev I.V."/>
            <person name="Mortensen U.H."/>
            <person name="De Vries R.P."/>
            <person name="Baker S.E."/>
            <person name="Andersen M.R."/>
        </authorList>
    </citation>
    <scope>NUCLEOTIDE SEQUENCE [LARGE SCALE GENOMIC DNA]</scope>
    <source>
        <strain evidence="9 10">CBS 588.65</strain>
    </source>
</reference>
<dbReference type="Pfam" id="PF02656">
    <property type="entry name" value="DUF202"/>
    <property type="match status" value="1"/>
</dbReference>
<evidence type="ECO:0000256" key="2">
    <source>
        <dbReference type="ARBA" id="ARBA00022475"/>
    </source>
</evidence>
<evidence type="ECO:0000313" key="10">
    <source>
        <dbReference type="Proteomes" id="UP001610334"/>
    </source>
</evidence>
<feature type="compositionally biased region" description="Polar residues" evidence="6">
    <location>
        <begin position="61"/>
        <end position="79"/>
    </location>
</feature>
<name>A0ABR4I5S8_9EURO</name>
<dbReference type="Proteomes" id="UP001610334">
    <property type="component" value="Unassembled WGS sequence"/>
</dbReference>
<evidence type="ECO:0000256" key="4">
    <source>
        <dbReference type="ARBA" id="ARBA00022989"/>
    </source>
</evidence>
<gene>
    <name evidence="9" type="ORF">BJX63DRAFT_6037</name>
</gene>
<keyword evidence="10" id="KW-1185">Reference proteome</keyword>
<feature type="region of interest" description="Disordered" evidence="6">
    <location>
        <begin position="1"/>
        <end position="108"/>
    </location>
</feature>
<keyword evidence="2" id="KW-1003">Cell membrane</keyword>
<keyword evidence="5 7" id="KW-0472">Membrane</keyword>
<sequence>MDQSDSNSRHMGEVSVSQATQRSSPLNRPFHEPRQFISPHEATMLSGQEPPQPVNEVTPIVSHSSFQQRRYNSTENVLRNESAGRKSPTGPSNASQQGPSTDSQDPHASWLSRIADRYGSLELENKGSVARDHLALERTFLAWLRTSLAFASIGIAVTQLFRLSNTTTQNANGMEITPQSMSSFPSLAEDGSDIFRITSTSERLRSLGKPLGTTFIGVAILILIIGFHRYFESQYWIIRGKFPASRGSIALTAFVAFALIVAALAVIIAISPGAIET</sequence>
<feature type="compositionally biased region" description="Polar residues" evidence="6">
    <location>
        <begin position="15"/>
        <end position="26"/>
    </location>
</feature>
<feature type="compositionally biased region" description="Polar residues" evidence="6">
    <location>
        <begin position="89"/>
        <end position="103"/>
    </location>
</feature>
<dbReference type="InterPro" id="IPR052053">
    <property type="entry name" value="IM_YidH-like"/>
</dbReference>
<evidence type="ECO:0000313" key="9">
    <source>
        <dbReference type="EMBL" id="KAL2823096.1"/>
    </source>
</evidence>
<dbReference type="PANTHER" id="PTHR34187">
    <property type="entry name" value="FGR18P"/>
    <property type="match status" value="1"/>
</dbReference>
<dbReference type="PANTHER" id="PTHR34187:SF2">
    <property type="entry name" value="DUF202 DOMAIN-CONTAINING PROTEIN"/>
    <property type="match status" value="1"/>
</dbReference>
<evidence type="ECO:0000256" key="5">
    <source>
        <dbReference type="ARBA" id="ARBA00023136"/>
    </source>
</evidence>